<keyword evidence="1" id="KW-1133">Transmembrane helix</keyword>
<dbReference type="RefSeq" id="WP_130612104.1">
    <property type="nucleotide sequence ID" value="NZ_SGIU01000001.1"/>
</dbReference>
<name>A0A4Q8QGM7_9FLAO</name>
<evidence type="ECO:0000256" key="1">
    <source>
        <dbReference type="SAM" id="Phobius"/>
    </source>
</evidence>
<reference evidence="2 3" key="1">
    <citation type="submission" date="2019-02" db="EMBL/GenBank/DDBJ databases">
        <title>Draft genome sequence of Muricauda sp. 176CP4-71.</title>
        <authorList>
            <person name="Park J.-S."/>
        </authorList>
    </citation>
    <scope>NUCLEOTIDE SEQUENCE [LARGE SCALE GENOMIC DNA]</scope>
    <source>
        <strain evidence="2 3">176CP4-71</strain>
    </source>
</reference>
<proteinExistence type="predicted"/>
<evidence type="ECO:0000313" key="2">
    <source>
        <dbReference type="EMBL" id="TAI49705.1"/>
    </source>
</evidence>
<accession>A0A4Q8QGM7</accession>
<gene>
    <name evidence="2" type="ORF">EW142_07885</name>
</gene>
<feature type="transmembrane region" description="Helical" evidence="1">
    <location>
        <begin position="34"/>
        <end position="52"/>
    </location>
</feature>
<organism evidence="2 3">
    <name type="scientific">Flagellimonas allohymeniacidonis</name>
    <dbReference type="NCBI Taxonomy" id="2517819"/>
    <lineage>
        <taxon>Bacteria</taxon>
        <taxon>Pseudomonadati</taxon>
        <taxon>Bacteroidota</taxon>
        <taxon>Flavobacteriia</taxon>
        <taxon>Flavobacteriales</taxon>
        <taxon>Flavobacteriaceae</taxon>
        <taxon>Flagellimonas</taxon>
    </lineage>
</organism>
<dbReference type="AlphaFoldDB" id="A0A4Q8QGM7"/>
<dbReference type="Proteomes" id="UP000291981">
    <property type="component" value="Unassembled WGS sequence"/>
</dbReference>
<keyword evidence="1" id="KW-0812">Transmembrane</keyword>
<comment type="caution">
    <text evidence="2">The sequence shown here is derived from an EMBL/GenBank/DDBJ whole genome shotgun (WGS) entry which is preliminary data.</text>
</comment>
<keyword evidence="1" id="KW-0472">Membrane</keyword>
<keyword evidence="3" id="KW-1185">Reference proteome</keyword>
<protein>
    <submittedName>
        <fullName evidence="2">Uncharacterized protein</fullName>
    </submittedName>
</protein>
<sequence>MKLSKVQWTLLVVGVFLTLTGIYGKTIGWDKNDFITFFYTGTSFMWIAFLDNRRSKRCYWRKKKTEEAQTLK</sequence>
<dbReference type="OrthoDB" id="1447438at2"/>
<dbReference type="EMBL" id="SGIU01000001">
    <property type="protein sequence ID" value="TAI49705.1"/>
    <property type="molecule type" value="Genomic_DNA"/>
</dbReference>
<evidence type="ECO:0000313" key="3">
    <source>
        <dbReference type="Proteomes" id="UP000291981"/>
    </source>
</evidence>